<name>A0A813P1B7_9BILA</name>
<accession>A0A813P1B7</accession>
<dbReference type="EMBL" id="CAJOBC010000052">
    <property type="protein sequence ID" value="CAF3526650.1"/>
    <property type="molecule type" value="Genomic_DNA"/>
</dbReference>
<evidence type="ECO:0000313" key="6">
    <source>
        <dbReference type="Proteomes" id="UP000663829"/>
    </source>
</evidence>
<dbReference type="Proteomes" id="UP000663829">
    <property type="component" value="Unassembled WGS sequence"/>
</dbReference>
<feature type="transmembrane region" description="Helical" evidence="1">
    <location>
        <begin position="7"/>
        <end position="27"/>
    </location>
</feature>
<dbReference type="EMBL" id="CAJOBA010000083">
    <property type="protein sequence ID" value="CAF3502384.1"/>
    <property type="molecule type" value="Genomic_DNA"/>
</dbReference>
<feature type="transmembrane region" description="Helical" evidence="1">
    <location>
        <begin position="139"/>
        <end position="159"/>
    </location>
</feature>
<dbReference type="EMBL" id="CAJNOQ010000052">
    <property type="protein sequence ID" value="CAF0747586.1"/>
    <property type="molecule type" value="Genomic_DNA"/>
</dbReference>
<evidence type="ECO:0000313" key="5">
    <source>
        <dbReference type="EMBL" id="CAF3526650.1"/>
    </source>
</evidence>
<dbReference type="Proteomes" id="UP000677228">
    <property type="component" value="Unassembled WGS sequence"/>
</dbReference>
<dbReference type="Proteomes" id="UP000681722">
    <property type="component" value="Unassembled WGS sequence"/>
</dbReference>
<dbReference type="EMBL" id="CAJNOK010000083">
    <property type="protein sequence ID" value="CAF0727971.1"/>
    <property type="molecule type" value="Genomic_DNA"/>
</dbReference>
<keyword evidence="1" id="KW-0472">Membrane</keyword>
<gene>
    <name evidence="3" type="ORF">GPM918_LOCUS635</name>
    <name evidence="2" type="ORF">OVA965_LOCUS585</name>
    <name evidence="5" type="ORF">SRO942_LOCUS636</name>
    <name evidence="4" type="ORF">TMI583_LOCUS585</name>
</gene>
<reference evidence="3" key="1">
    <citation type="submission" date="2021-02" db="EMBL/GenBank/DDBJ databases">
        <authorList>
            <person name="Nowell W R."/>
        </authorList>
    </citation>
    <scope>NUCLEOTIDE SEQUENCE</scope>
</reference>
<evidence type="ECO:0000313" key="2">
    <source>
        <dbReference type="EMBL" id="CAF0727971.1"/>
    </source>
</evidence>
<proteinExistence type="predicted"/>
<evidence type="ECO:0000256" key="1">
    <source>
        <dbReference type="SAM" id="Phobius"/>
    </source>
</evidence>
<protein>
    <submittedName>
        <fullName evidence="3">Uncharacterized protein</fullName>
    </submittedName>
</protein>
<feature type="transmembrane region" description="Helical" evidence="1">
    <location>
        <begin position="105"/>
        <end position="127"/>
    </location>
</feature>
<keyword evidence="1" id="KW-1133">Transmembrane helix</keyword>
<dbReference type="Proteomes" id="UP000682733">
    <property type="component" value="Unassembled WGS sequence"/>
</dbReference>
<sequence>MASQKIVYDLLISVFCSFLLSTCLLSISTSNWNVTTHPITTDTNNAIKCLRLLSPGQQTLIKWIINTKTSIEIRTGLFQTCFSKFCASSQLFTESAIPIPSKRTLTLAVIGILLLFIGTLTSFIMLFSSCMTPNQTYALIPLSLFFSGVSMTLVLIQTIDTLNINGYSGYIYIIDTVLSYVLAGIALVQMQLFYI</sequence>
<dbReference type="AlphaFoldDB" id="A0A813P1B7"/>
<feature type="transmembrane region" description="Helical" evidence="1">
    <location>
        <begin position="171"/>
        <end position="194"/>
    </location>
</feature>
<dbReference type="OrthoDB" id="10037819at2759"/>
<comment type="caution">
    <text evidence="3">The sequence shown here is derived from an EMBL/GenBank/DDBJ whole genome shotgun (WGS) entry which is preliminary data.</text>
</comment>
<organism evidence="3 6">
    <name type="scientific">Didymodactylos carnosus</name>
    <dbReference type="NCBI Taxonomy" id="1234261"/>
    <lineage>
        <taxon>Eukaryota</taxon>
        <taxon>Metazoa</taxon>
        <taxon>Spiralia</taxon>
        <taxon>Gnathifera</taxon>
        <taxon>Rotifera</taxon>
        <taxon>Eurotatoria</taxon>
        <taxon>Bdelloidea</taxon>
        <taxon>Philodinida</taxon>
        <taxon>Philodinidae</taxon>
        <taxon>Didymodactylos</taxon>
    </lineage>
</organism>
<evidence type="ECO:0000313" key="3">
    <source>
        <dbReference type="EMBL" id="CAF0747586.1"/>
    </source>
</evidence>
<evidence type="ECO:0000313" key="4">
    <source>
        <dbReference type="EMBL" id="CAF3502384.1"/>
    </source>
</evidence>
<keyword evidence="6" id="KW-1185">Reference proteome</keyword>
<keyword evidence="1" id="KW-0812">Transmembrane</keyword>